<sequence length="130" mass="14184">MFTRFVVTFVLSAMPVLAQNIDEGRQIFLQNCATCHGVSARGDGPMTGALTTQPPDLTQLNANNEGVFPRVRVVFRIDGRDPIMSHGGPMPMFGYMLDGKSAAMDAEDGTPILTSEMMVDIVSYLESIQR</sequence>
<evidence type="ECO:0000256" key="5">
    <source>
        <dbReference type="SAM" id="SignalP"/>
    </source>
</evidence>
<dbReference type="Pfam" id="PF00034">
    <property type="entry name" value="Cytochrom_C"/>
    <property type="match status" value="1"/>
</dbReference>
<dbReference type="InterPro" id="IPR036909">
    <property type="entry name" value="Cyt_c-like_dom_sf"/>
</dbReference>
<dbReference type="Gene3D" id="1.10.760.10">
    <property type="entry name" value="Cytochrome c-like domain"/>
    <property type="match status" value="1"/>
</dbReference>
<organism evidence="7 8">
    <name type="scientific">Parasulfitobacter algicola</name>
    <dbReference type="NCBI Taxonomy" id="2614809"/>
    <lineage>
        <taxon>Bacteria</taxon>
        <taxon>Pseudomonadati</taxon>
        <taxon>Pseudomonadota</taxon>
        <taxon>Alphaproteobacteria</taxon>
        <taxon>Rhodobacterales</taxon>
        <taxon>Roseobacteraceae</taxon>
        <taxon>Parasulfitobacter</taxon>
    </lineage>
</organism>
<reference evidence="7 8" key="1">
    <citation type="submission" date="2020-06" db="EMBL/GenBank/DDBJ databases">
        <title>Sulfitobacter algicola sp. nov., isolated from green algae.</title>
        <authorList>
            <person name="Wang C."/>
        </authorList>
    </citation>
    <scope>NUCLEOTIDE SEQUENCE [LARGE SCALE GENOMIC DNA]</scope>
    <source>
        <strain evidence="7 8">1151</strain>
    </source>
</reference>
<evidence type="ECO:0000313" key="7">
    <source>
        <dbReference type="EMBL" id="NSX53612.1"/>
    </source>
</evidence>
<evidence type="ECO:0000256" key="3">
    <source>
        <dbReference type="ARBA" id="ARBA00023004"/>
    </source>
</evidence>
<dbReference type="SUPFAM" id="SSF46626">
    <property type="entry name" value="Cytochrome c"/>
    <property type="match status" value="1"/>
</dbReference>
<evidence type="ECO:0000259" key="6">
    <source>
        <dbReference type="PROSITE" id="PS51007"/>
    </source>
</evidence>
<feature type="domain" description="Cytochrome c" evidence="6">
    <location>
        <begin position="19"/>
        <end position="129"/>
    </location>
</feature>
<keyword evidence="5" id="KW-0732">Signal</keyword>
<keyword evidence="1 4" id="KW-0349">Heme</keyword>
<dbReference type="PROSITE" id="PS51007">
    <property type="entry name" value="CYTC"/>
    <property type="match status" value="1"/>
</dbReference>
<accession>A0ABX2IL74</accession>
<keyword evidence="3 4" id="KW-0408">Iron</keyword>
<keyword evidence="2 4" id="KW-0479">Metal-binding</keyword>
<feature type="signal peptide" evidence="5">
    <location>
        <begin position="1"/>
        <end position="18"/>
    </location>
</feature>
<feature type="chain" id="PRO_5046443422" evidence="5">
    <location>
        <begin position="19"/>
        <end position="130"/>
    </location>
</feature>
<name>A0ABX2IL74_9RHOB</name>
<dbReference type="Proteomes" id="UP000777935">
    <property type="component" value="Unassembled WGS sequence"/>
</dbReference>
<dbReference type="InterPro" id="IPR009056">
    <property type="entry name" value="Cyt_c-like_dom"/>
</dbReference>
<evidence type="ECO:0000313" key="8">
    <source>
        <dbReference type="Proteomes" id="UP000777935"/>
    </source>
</evidence>
<dbReference type="EMBL" id="JABUFE010000001">
    <property type="protein sequence ID" value="NSX53612.1"/>
    <property type="molecule type" value="Genomic_DNA"/>
</dbReference>
<dbReference type="RefSeq" id="WP_174134765.1">
    <property type="nucleotide sequence ID" value="NZ_JABUFE010000001.1"/>
</dbReference>
<evidence type="ECO:0000256" key="2">
    <source>
        <dbReference type="ARBA" id="ARBA00022723"/>
    </source>
</evidence>
<gene>
    <name evidence="7" type="ORF">HRQ87_02255</name>
</gene>
<evidence type="ECO:0000256" key="4">
    <source>
        <dbReference type="PROSITE-ProRule" id="PRU00433"/>
    </source>
</evidence>
<keyword evidence="8" id="KW-1185">Reference proteome</keyword>
<protein>
    <submittedName>
        <fullName evidence="7">Cytochrome c</fullName>
    </submittedName>
</protein>
<evidence type="ECO:0000256" key="1">
    <source>
        <dbReference type="ARBA" id="ARBA00022617"/>
    </source>
</evidence>
<comment type="caution">
    <text evidence="7">The sequence shown here is derived from an EMBL/GenBank/DDBJ whole genome shotgun (WGS) entry which is preliminary data.</text>
</comment>
<proteinExistence type="predicted"/>